<comment type="similarity">
    <text evidence="1">Belongs to the PNP/UDP phosphorylase family.</text>
</comment>
<proteinExistence type="inferred from homology"/>
<dbReference type="GeneID" id="115917959"/>
<dbReference type="EnsemblMetazoa" id="XM_030997271">
    <property type="protein sequence ID" value="XP_030853131"/>
    <property type="gene ID" value="LOC115917959"/>
</dbReference>
<dbReference type="OMA" id="HPNICAG"/>
<accession>A0A7M7PM69</accession>
<feature type="domain" description="Nucleoside phosphorylase" evidence="3">
    <location>
        <begin position="43"/>
        <end position="286"/>
    </location>
</feature>
<dbReference type="Gene3D" id="3.40.50.1580">
    <property type="entry name" value="Nucleoside phosphorylase domain"/>
    <property type="match status" value="1"/>
</dbReference>
<dbReference type="Proteomes" id="UP000007110">
    <property type="component" value="Unassembled WGS sequence"/>
</dbReference>
<organism evidence="4 5">
    <name type="scientific">Strongylocentrotus purpuratus</name>
    <name type="common">Purple sea urchin</name>
    <dbReference type="NCBI Taxonomy" id="7668"/>
    <lineage>
        <taxon>Eukaryota</taxon>
        <taxon>Metazoa</taxon>
        <taxon>Echinodermata</taxon>
        <taxon>Eleutherozoa</taxon>
        <taxon>Echinozoa</taxon>
        <taxon>Echinoidea</taxon>
        <taxon>Euechinoidea</taxon>
        <taxon>Echinacea</taxon>
        <taxon>Camarodonta</taxon>
        <taxon>Echinidea</taxon>
        <taxon>Strongylocentrotidae</taxon>
        <taxon>Strongylocentrotus</taxon>
    </lineage>
</organism>
<dbReference type="PANTHER" id="PTHR43691:SF11">
    <property type="entry name" value="FI09636P-RELATED"/>
    <property type="match status" value="1"/>
</dbReference>
<sequence>MMNNNNHLVNLNPHLKKYDEDTLFHIGFSSAQDNLPEMFGDVKFVCMGGTAGRMRKYSEAFSRELEVEWTDYTKGERYGIFKAGPILCISHGIGKPSASIVLHEVIKLVNYAGCQDVVFIRMGTCGGINCEAGTVVVTNKALDEMLKPEYNLHVLGKLITRPTQLSQELAEDIISCKPSSNNFSIIRGNTLCTSDFFEGQARLDGAFCHYEEEDKMEYLKKVRDAGVRNIEMESAVVAGLCNAAQIKAAVVCVTLLDRLKTDQITLTHDQLSNYEKRPMDVILAYVSKKLGKGRKL</sequence>
<reference evidence="5" key="1">
    <citation type="submission" date="2015-02" db="EMBL/GenBank/DDBJ databases">
        <title>Genome sequencing for Strongylocentrotus purpuratus.</title>
        <authorList>
            <person name="Murali S."/>
            <person name="Liu Y."/>
            <person name="Vee V."/>
            <person name="English A."/>
            <person name="Wang M."/>
            <person name="Skinner E."/>
            <person name="Han Y."/>
            <person name="Muzny D.M."/>
            <person name="Worley K.C."/>
            <person name="Gibbs R.A."/>
        </authorList>
    </citation>
    <scope>NUCLEOTIDE SEQUENCE</scope>
</reference>
<dbReference type="KEGG" id="spu:115917959"/>
<evidence type="ECO:0000256" key="2">
    <source>
        <dbReference type="PIRSR" id="PIRSR610059-50"/>
    </source>
</evidence>
<dbReference type="OrthoDB" id="204058at2759"/>
<name>A0A7M7PM69_STRPU</name>
<feature type="binding site" evidence="2">
    <location>
        <begin position="121"/>
        <end position="124"/>
    </location>
    <ligand>
        <name>phosphate</name>
        <dbReference type="ChEBI" id="CHEBI:43474"/>
    </ligand>
</feature>
<evidence type="ECO:0000313" key="5">
    <source>
        <dbReference type="Proteomes" id="UP000007110"/>
    </source>
</evidence>
<evidence type="ECO:0000256" key="1">
    <source>
        <dbReference type="ARBA" id="ARBA00010456"/>
    </source>
</evidence>
<dbReference type="GO" id="GO:0009166">
    <property type="term" value="P:nucleotide catabolic process"/>
    <property type="evidence" value="ECO:0007669"/>
    <property type="project" value="InterPro"/>
</dbReference>
<keyword evidence="5" id="KW-1185">Reference proteome</keyword>
<dbReference type="InterPro" id="IPR000845">
    <property type="entry name" value="Nucleoside_phosphorylase_d"/>
</dbReference>
<feature type="binding site" evidence="2">
    <location>
        <position position="200"/>
    </location>
    <ligand>
        <name>substrate</name>
    </ligand>
</feature>
<dbReference type="InterPro" id="IPR035994">
    <property type="entry name" value="Nucleoside_phosphorylase_sf"/>
</dbReference>
<reference evidence="4" key="2">
    <citation type="submission" date="2021-01" db="UniProtKB">
        <authorList>
            <consortium name="EnsemblMetazoa"/>
        </authorList>
    </citation>
    <scope>IDENTIFICATION</scope>
</reference>
<dbReference type="GO" id="GO:0005829">
    <property type="term" value="C:cytosol"/>
    <property type="evidence" value="ECO:0000318"/>
    <property type="project" value="GO_Central"/>
</dbReference>
<dbReference type="RefSeq" id="XP_030853131.1">
    <property type="nucleotide sequence ID" value="XM_030997271.1"/>
</dbReference>
<dbReference type="GO" id="GO:0004850">
    <property type="term" value="F:uridine phosphorylase activity"/>
    <property type="evidence" value="ECO:0000318"/>
    <property type="project" value="GO_Central"/>
</dbReference>
<dbReference type="InParanoid" id="A0A7M7PM69"/>
<dbReference type="NCBIfam" id="TIGR01719">
    <property type="entry name" value="euk_UDPppase"/>
    <property type="match status" value="1"/>
</dbReference>
<feature type="binding site" evidence="2">
    <location>
        <position position="77"/>
    </location>
    <ligand>
        <name>phosphate</name>
        <dbReference type="ChEBI" id="CHEBI:43474"/>
    </ligand>
</feature>
<dbReference type="AlphaFoldDB" id="A0A7M7PM69"/>
<dbReference type="SUPFAM" id="SSF53167">
    <property type="entry name" value="Purine and uridine phosphorylases"/>
    <property type="match status" value="1"/>
</dbReference>
<dbReference type="InterPro" id="IPR010059">
    <property type="entry name" value="Uridine_phosphorylase_euk"/>
</dbReference>
<evidence type="ECO:0000313" key="4">
    <source>
        <dbReference type="EnsemblMetazoa" id="XP_030853131"/>
    </source>
</evidence>
<feature type="binding site" evidence="2">
    <location>
        <position position="202"/>
    </location>
    <ligand>
        <name>substrate</name>
    </ligand>
</feature>
<dbReference type="GO" id="GO:0006218">
    <property type="term" value="P:uridine catabolic process"/>
    <property type="evidence" value="ECO:0000318"/>
    <property type="project" value="GO_Central"/>
</dbReference>
<protein>
    <recommendedName>
        <fullName evidence="3">Nucleoside phosphorylase domain-containing protein</fullName>
    </recommendedName>
</protein>
<dbReference type="CDD" id="cd17763">
    <property type="entry name" value="UP_hUPP-like"/>
    <property type="match status" value="1"/>
</dbReference>
<evidence type="ECO:0000259" key="3">
    <source>
        <dbReference type="Pfam" id="PF01048"/>
    </source>
</evidence>
<dbReference type="PANTHER" id="PTHR43691">
    <property type="entry name" value="URIDINE PHOSPHORYLASE"/>
    <property type="match status" value="1"/>
</dbReference>
<dbReference type="Pfam" id="PF01048">
    <property type="entry name" value="PNP_UDP_1"/>
    <property type="match status" value="1"/>
</dbReference>